<protein>
    <recommendedName>
        <fullName evidence="4">PEP-CTERM system associated protein</fullName>
    </recommendedName>
</protein>
<feature type="chain" id="PRO_5003287134" description="PEP-CTERM system associated protein" evidence="1">
    <location>
        <begin position="27"/>
        <end position="403"/>
    </location>
</feature>
<reference evidence="3" key="2">
    <citation type="submission" date="2011-03" db="EMBL/GenBank/DDBJ databases">
        <title>The complete genome of Desulfobacca acetoxidans DSM 11109.</title>
        <authorList>
            <consortium name="US DOE Joint Genome Institute (JGI-PGF)"/>
            <person name="Lucas S."/>
            <person name="Copeland A."/>
            <person name="Lapidus A."/>
            <person name="Bruce D."/>
            <person name="Goodwin L."/>
            <person name="Pitluck S."/>
            <person name="Peters L."/>
            <person name="Kyrpides N."/>
            <person name="Mavromatis K."/>
            <person name="Ivanova N."/>
            <person name="Ovchinnikova G."/>
            <person name="Teshima H."/>
            <person name="Detter J.C."/>
            <person name="Han C."/>
            <person name="Land M."/>
            <person name="Hauser L."/>
            <person name="Markowitz V."/>
            <person name="Cheng J.-F."/>
            <person name="Hugenholtz P."/>
            <person name="Woyke T."/>
            <person name="Wu D."/>
            <person name="Spring S."/>
            <person name="Schueler E."/>
            <person name="Brambilla E."/>
            <person name="Klenk H.-P."/>
            <person name="Eisen J.A."/>
        </authorList>
    </citation>
    <scope>NUCLEOTIDE SEQUENCE [LARGE SCALE GENOMIC DNA]</scope>
    <source>
        <strain evidence="3">ATCC 700848 / DSM 11109 / ASRB2</strain>
    </source>
</reference>
<organism evidence="2 3">
    <name type="scientific">Desulfobacca acetoxidans (strain ATCC 700848 / DSM 11109 / ASRB2)</name>
    <dbReference type="NCBI Taxonomy" id="880072"/>
    <lineage>
        <taxon>Bacteria</taxon>
        <taxon>Pseudomonadati</taxon>
        <taxon>Thermodesulfobacteriota</taxon>
        <taxon>Desulfobaccia</taxon>
        <taxon>Desulfobaccales</taxon>
        <taxon>Desulfobaccaceae</taxon>
        <taxon>Desulfobacca</taxon>
    </lineage>
</organism>
<accession>F2NEF1</accession>
<dbReference type="SUPFAM" id="SSF56935">
    <property type="entry name" value="Porins"/>
    <property type="match status" value="1"/>
</dbReference>
<gene>
    <name evidence="2" type="ordered locus">Desac_0249</name>
</gene>
<feature type="signal peptide" evidence="1">
    <location>
        <begin position="1"/>
        <end position="26"/>
    </location>
</feature>
<dbReference type="Proteomes" id="UP000000483">
    <property type="component" value="Chromosome"/>
</dbReference>
<sequence>MAKGRTGFFCLCALFLVLGEITSGTAADWAVLADIETKGEYNSNLNASPRSRLKDYILSATPNVSFSYNTELTQLKGMVGITGMHYITYSHLDKINQRYLIDARHQAWERIRLNLGASFISDSTLTEELIASGTMLNRSLRNSYSFNPGFTYSITERLSSSLGYNFNMVEYEDPQYRDFRRHGVFLNFDYLWDEKTTLKEVLIGNFTEYDTNDTISSLGVQVGFNRKFSENWDATLLGGANYTKMKSSTGVLSFDDESGFITFKQATRRSSSFSPFFTLSTTGRWQTGDLTLSYSRSESASAYGNLSQYNNFDVFINQRFTEKLTGTLRPYFHTSTLDDPGSNYNSQYIGIRPGLKYNITERLILNTSYGFAYRSVSGNSDYNLPVHSIWLSLNYTYPIHAQY</sequence>
<evidence type="ECO:0000256" key="1">
    <source>
        <dbReference type="SAM" id="SignalP"/>
    </source>
</evidence>
<evidence type="ECO:0000313" key="2">
    <source>
        <dbReference type="EMBL" id="AEB08141.1"/>
    </source>
</evidence>
<dbReference type="AlphaFoldDB" id="F2NEF1"/>
<evidence type="ECO:0000313" key="3">
    <source>
        <dbReference type="Proteomes" id="UP000000483"/>
    </source>
</evidence>
<evidence type="ECO:0008006" key="4">
    <source>
        <dbReference type="Google" id="ProtNLM"/>
    </source>
</evidence>
<keyword evidence="3" id="KW-1185">Reference proteome</keyword>
<reference evidence="2 3" key="1">
    <citation type="journal article" date="2011" name="Stand. Genomic Sci.">
        <title>Complete genome sequence of the acetate-degrading sulfate reducer Desulfobacca acetoxidans type strain (ASRB2).</title>
        <authorList>
            <person name="Goker M."/>
            <person name="Teshima H."/>
            <person name="Lapidus A."/>
            <person name="Nolan M."/>
            <person name="Lucas S."/>
            <person name="Hammon N."/>
            <person name="Deshpande S."/>
            <person name="Cheng J.F."/>
            <person name="Tapia R."/>
            <person name="Han C."/>
            <person name="Goodwin L."/>
            <person name="Pitluck S."/>
            <person name="Huntemann M."/>
            <person name="Liolios K."/>
            <person name="Ivanova N."/>
            <person name="Pagani I."/>
            <person name="Mavromatis K."/>
            <person name="Ovchinikova G."/>
            <person name="Pati A."/>
            <person name="Chen A."/>
            <person name="Palaniappan K."/>
            <person name="Land M."/>
            <person name="Hauser L."/>
            <person name="Brambilla E.M."/>
            <person name="Rohde M."/>
            <person name="Spring S."/>
            <person name="Detter J.C."/>
            <person name="Woyke T."/>
            <person name="Bristow J."/>
            <person name="Eisen J.A."/>
            <person name="Markowitz V."/>
            <person name="Hugenholtz P."/>
            <person name="Kyrpides N.C."/>
            <person name="Klenk H.P."/>
        </authorList>
    </citation>
    <scope>NUCLEOTIDE SEQUENCE [LARGE SCALE GENOMIC DNA]</scope>
    <source>
        <strain evidence="3">ATCC 700848 / DSM 11109 / ASRB2</strain>
    </source>
</reference>
<keyword evidence="1" id="KW-0732">Signal</keyword>
<dbReference type="KEGG" id="dao:Desac_0249"/>
<name>F2NEF1_DESAR</name>
<dbReference type="HOGENOM" id="CLU_682806_0_0_7"/>
<dbReference type="eggNOG" id="COG5338">
    <property type="taxonomic scope" value="Bacteria"/>
</dbReference>
<dbReference type="RefSeq" id="WP_013705254.1">
    <property type="nucleotide sequence ID" value="NC_015388.1"/>
</dbReference>
<dbReference type="STRING" id="880072.Desac_0249"/>
<proteinExistence type="predicted"/>
<dbReference type="EMBL" id="CP002629">
    <property type="protein sequence ID" value="AEB08141.1"/>
    <property type="molecule type" value="Genomic_DNA"/>
</dbReference>